<sequence length="242" mass="27961">LPIEILYLVGDFLELQDLVTVGRINDCVKEKGWRIHIDVLAKSYPSTQNNPSFPFSTELLLLSEYSKINPVTMTLEFNLCPIDEEGLDAIKFATQSERSIVLFNKIKTNIDIVAYFAQISTNRRLQHVNQAGAAIMNDRNLWKQLDSKRSILGNMAVMGSAFQVQYEMTTENTDKQDMQKLIDRFKADYDKHKNEHDTTTLHKSDSAVISFDKIHVSPEWWIKQMKVPDYNTEPNLAEHSYW</sequence>
<gene>
    <name evidence="1" type="ORF">MFLAVUS_003898</name>
</gene>
<evidence type="ECO:0000313" key="2">
    <source>
        <dbReference type="Proteomes" id="UP001473302"/>
    </source>
</evidence>
<accession>A0ABP9YUF0</accession>
<reference evidence="1 2" key="1">
    <citation type="submission" date="2024-04" db="EMBL/GenBank/DDBJ databases">
        <title>genome sequences of Mucor flavus KT1a and Helicostylum pulchrum KT1b strains isolated from the surface of a dry-aged beef.</title>
        <authorList>
            <person name="Toyotome T."/>
            <person name="Hosono M."/>
            <person name="Torimaru M."/>
            <person name="Fukuda K."/>
            <person name="Mikami N."/>
        </authorList>
    </citation>
    <scope>NUCLEOTIDE SEQUENCE [LARGE SCALE GENOMIC DNA]</scope>
    <source>
        <strain evidence="1 2">KT1a</strain>
    </source>
</reference>
<organism evidence="1 2">
    <name type="scientific">Mucor flavus</name>
    <dbReference type="NCBI Taxonomy" id="439312"/>
    <lineage>
        <taxon>Eukaryota</taxon>
        <taxon>Fungi</taxon>
        <taxon>Fungi incertae sedis</taxon>
        <taxon>Mucoromycota</taxon>
        <taxon>Mucoromycotina</taxon>
        <taxon>Mucoromycetes</taxon>
        <taxon>Mucorales</taxon>
        <taxon>Mucorineae</taxon>
        <taxon>Mucoraceae</taxon>
        <taxon>Mucor</taxon>
    </lineage>
</organism>
<dbReference type="Proteomes" id="UP001473302">
    <property type="component" value="Unassembled WGS sequence"/>
</dbReference>
<dbReference type="EMBL" id="BAABUK010000007">
    <property type="protein sequence ID" value="GAA5810477.1"/>
    <property type="molecule type" value="Genomic_DNA"/>
</dbReference>
<feature type="non-terminal residue" evidence="1">
    <location>
        <position position="1"/>
    </location>
</feature>
<keyword evidence="2" id="KW-1185">Reference proteome</keyword>
<comment type="caution">
    <text evidence="1">The sequence shown here is derived from an EMBL/GenBank/DDBJ whole genome shotgun (WGS) entry which is preliminary data.</text>
</comment>
<protein>
    <recommendedName>
        <fullName evidence="3">F-box domain-containing protein</fullName>
    </recommendedName>
</protein>
<name>A0ABP9YUF0_9FUNG</name>
<evidence type="ECO:0000313" key="1">
    <source>
        <dbReference type="EMBL" id="GAA5810477.1"/>
    </source>
</evidence>
<evidence type="ECO:0008006" key="3">
    <source>
        <dbReference type="Google" id="ProtNLM"/>
    </source>
</evidence>
<proteinExistence type="predicted"/>